<keyword evidence="2" id="KW-0680">Restriction system</keyword>
<dbReference type="SUPFAM" id="SSF116734">
    <property type="entry name" value="DNA methylase specificity domain"/>
    <property type="match status" value="2"/>
</dbReference>
<evidence type="ECO:0000313" key="6">
    <source>
        <dbReference type="Proteomes" id="UP000650524"/>
    </source>
</evidence>
<organism evidence="5 6">
    <name type="scientific">Candidatus Desulfacyla euxinica</name>
    <dbReference type="NCBI Taxonomy" id="2841693"/>
    <lineage>
        <taxon>Bacteria</taxon>
        <taxon>Deltaproteobacteria</taxon>
        <taxon>Candidatus Desulfacyla</taxon>
    </lineage>
</organism>
<comment type="similarity">
    <text evidence="1">Belongs to the type-I restriction system S methylase family.</text>
</comment>
<dbReference type="GO" id="GO:0004519">
    <property type="term" value="F:endonuclease activity"/>
    <property type="evidence" value="ECO:0007669"/>
    <property type="project" value="UniProtKB-KW"/>
</dbReference>
<evidence type="ECO:0000313" key="5">
    <source>
        <dbReference type="EMBL" id="MBC8176636.1"/>
    </source>
</evidence>
<reference evidence="5 6" key="1">
    <citation type="submission" date="2020-08" db="EMBL/GenBank/DDBJ databases">
        <title>Bridging the membrane lipid divide: bacteria of the FCB group superphylum have the potential to synthesize archaeal ether lipids.</title>
        <authorList>
            <person name="Villanueva L."/>
            <person name="Von Meijenfeldt F.A.B."/>
            <person name="Westbye A.B."/>
            <person name="Yadav S."/>
            <person name="Hopmans E.C."/>
            <person name="Dutilh B.E."/>
            <person name="Sinninghe Damste J.S."/>
        </authorList>
    </citation>
    <scope>NUCLEOTIDE SEQUENCE [LARGE SCALE GENOMIC DNA]</scope>
    <source>
        <strain evidence="5">NIOZ-UU27</strain>
    </source>
</reference>
<keyword evidence="3" id="KW-0238">DNA-binding</keyword>
<dbReference type="CDD" id="cd17524">
    <property type="entry name" value="RMtype1_S_EcoUTORF5051P-TRD2-CR2_like"/>
    <property type="match status" value="1"/>
</dbReference>
<evidence type="ECO:0000256" key="3">
    <source>
        <dbReference type="ARBA" id="ARBA00023125"/>
    </source>
</evidence>
<dbReference type="GO" id="GO:0009307">
    <property type="term" value="P:DNA restriction-modification system"/>
    <property type="evidence" value="ECO:0007669"/>
    <property type="project" value="UniProtKB-KW"/>
</dbReference>
<comment type="caution">
    <text evidence="5">The sequence shown here is derived from an EMBL/GenBank/DDBJ whole genome shotgun (WGS) entry which is preliminary data.</text>
</comment>
<keyword evidence="5" id="KW-0255">Endonuclease</keyword>
<proteinExistence type="inferred from homology"/>
<protein>
    <submittedName>
        <fullName evidence="5">Restriction endonuclease subunit S</fullName>
    </submittedName>
</protein>
<dbReference type="InterPro" id="IPR044946">
    <property type="entry name" value="Restrct_endonuc_typeI_TRD_sf"/>
</dbReference>
<keyword evidence="5" id="KW-0378">Hydrolase</keyword>
<feature type="domain" description="Type I restriction modification DNA specificity" evidence="4">
    <location>
        <begin position="6"/>
        <end position="180"/>
    </location>
</feature>
<evidence type="ECO:0000256" key="1">
    <source>
        <dbReference type="ARBA" id="ARBA00010923"/>
    </source>
</evidence>
<evidence type="ECO:0000259" key="4">
    <source>
        <dbReference type="Pfam" id="PF01420"/>
    </source>
</evidence>
<keyword evidence="5" id="KW-0540">Nuclease</keyword>
<dbReference type="EMBL" id="JACNJD010000149">
    <property type="protein sequence ID" value="MBC8176636.1"/>
    <property type="molecule type" value="Genomic_DNA"/>
</dbReference>
<dbReference type="GO" id="GO:0003677">
    <property type="term" value="F:DNA binding"/>
    <property type="evidence" value="ECO:0007669"/>
    <property type="project" value="UniProtKB-KW"/>
</dbReference>
<dbReference type="CDD" id="cd17273">
    <property type="entry name" value="RMtype1_S_EcoJA69PI-TRD1-CR1_like"/>
    <property type="match status" value="1"/>
</dbReference>
<name>A0A8J6MYT5_9DELT</name>
<evidence type="ECO:0000256" key="2">
    <source>
        <dbReference type="ARBA" id="ARBA00022747"/>
    </source>
</evidence>
<sequence length="397" mass="44459">MNRSLPSTWRYAKLGKCCTVVSGATPRRNVPEYWGNDIPWVTPKDLSNLEGPILKDAPEYISKEGYRGCSTTILPKGSILFSSRAPIGLVSIAGRDMCTNQGFKNLIPGRDVHSGYLYHCMKWLAPKIADMGNGATFKEVSREIVSRVEIPLPSLPEQKRIAAILDKADAIRRKRQQAIKLADEFLRSVFLDMFGDPASNPKGWPLGSIRELISEAKYGTSKKASDATGKYPVLRMNNIAYSGEMDFTDLKYIDLEKKEVNKYLVKKGDLLFNRTNSKELVGKTAVFESNIPMAIAGYLIRVRTNERSTPQYISAYLNSSHGKATLIGMCKSIVGMANINAQELQDINILIPPVTLQKQYSKIVWKVRERKKRHFEAAATGDILFKSLTQRAFRGEL</sequence>
<dbReference type="InterPro" id="IPR052021">
    <property type="entry name" value="Type-I_RS_S_subunit"/>
</dbReference>
<dbReference type="AlphaFoldDB" id="A0A8J6MYT5"/>
<dbReference type="InterPro" id="IPR000055">
    <property type="entry name" value="Restrct_endonuc_typeI_TRD"/>
</dbReference>
<dbReference type="PANTHER" id="PTHR30408:SF12">
    <property type="entry name" value="TYPE I RESTRICTION ENZYME MJAVIII SPECIFICITY SUBUNIT"/>
    <property type="match status" value="1"/>
</dbReference>
<dbReference type="Proteomes" id="UP000650524">
    <property type="component" value="Unassembled WGS sequence"/>
</dbReference>
<gene>
    <name evidence="5" type="ORF">H8E19_04455</name>
</gene>
<feature type="domain" description="Type I restriction modification DNA specificity" evidence="4">
    <location>
        <begin position="202"/>
        <end position="364"/>
    </location>
</feature>
<dbReference type="PANTHER" id="PTHR30408">
    <property type="entry name" value="TYPE-1 RESTRICTION ENZYME ECOKI SPECIFICITY PROTEIN"/>
    <property type="match status" value="1"/>
</dbReference>
<dbReference type="Pfam" id="PF01420">
    <property type="entry name" value="Methylase_S"/>
    <property type="match status" value="2"/>
</dbReference>
<accession>A0A8J6MYT5</accession>
<dbReference type="Gene3D" id="3.90.220.20">
    <property type="entry name" value="DNA methylase specificity domains"/>
    <property type="match status" value="2"/>
</dbReference>